<dbReference type="CDD" id="cd07067">
    <property type="entry name" value="HP_PGM_like"/>
    <property type="match status" value="1"/>
</dbReference>
<reference evidence="1" key="1">
    <citation type="submission" date="2021-01" db="EMBL/GenBank/DDBJ databases">
        <authorList>
            <person name="Kaushik A."/>
        </authorList>
    </citation>
    <scope>NUCLEOTIDE SEQUENCE</scope>
    <source>
        <strain evidence="1">AG1-1C</strain>
    </source>
</reference>
<dbReference type="SUPFAM" id="SSF48452">
    <property type="entry name" value="TPR-like"/>
    <property type="match status" value="2"/>
</dbReference>
<dbReference type="InterPro" id="IPR001345">
    <property type="entry name" value="PG/BPGM_mutase_AS"/>
</dbReference>
<protein>
    <submittedName>
        <fullName evidence="1">Uncharacterized protein</fullName>
    </submittedName>
</protein>
<dbReference type="Gene3D" id="1.25.40.10">
    <property type="entry name" value="Tetratricopeptide repeat domain"/>
    <property type="match status" value="4"/>
</dbReference>
<dbReference type="PANTHER" id="PTHR19959:SF119">
    <property type="entry name" value="FUNGAL LIPASE-LIKE DOMAIN-CONTAINING PROTEIN"/>
    <property type="match status" value="1"/>
</dbReference>
<dbReference type="Proteomes" id="UP000663846">
    <property type="component" value="Unassembled WGS sequence"/>
</dbReference>
<organism evidence="1 2">
    <name type="scientific">Rhizoctonia solani</name>
    <dbReference type="NCBI Taxonomy" id="456999"/>
    <lineage>
        <taxon>Eukaryota</taxon>
        <taxon>Fungi</taxon>
        <taxon>Dikarya</taxon>
        <taxon>Basidiomycota</taxon>
        <taxon>Agaricomycotina</taxon>
        <taxon>Agaricomycetes</taxon>
        <taxon>Cantharellales</taxon>
        <taxon>Ceratobasidiaceae</taxon>
        <taxon>Rhizoctonia</taxon>
    </lineage>
</organism>
<dbReference type="SUPFAM" id="SSF81901">
    <property type="entry name" value="HCP-like"/>
    <property type="match status" value="1"/>
</dbReference>
<dbReference type="InterPro" id="IPR011990">
    <property type="entry name" value="TPR-like_helical_dom_sf"/>
</dbReference>
<dbReference type="Pfam" id="PF00300">
    <property type="entry name" value="His_Phos_1"/>
    <property type="match status" value="1"/>
</dbReference>
<dbReference type="InterPro" id="IPR013078">
    <property type="entry name" value="His_Pase_superF_clade-1"/>
</dbReference>
<evidence type="ECO:0000313" key="2">
    <source>
        <dbReference type="Proteomes" id="UP000663846"/>
    </source>
</evidence>
<evidence type="ECO:0000313" key="1">
    <source>
        <dbReference type="EMBL" id="CAE6444795.1"/>
    </source>
</evidence>
<name>A0A8H3GDG0_9AGAM</name>
<dbReference type="SMART" id="SM00855">
    <property type="entry name" value="PGAM"/>
    <property type="match status" value="1"/>
</dbReference>
<accession>A0A8H3GDG0</accession>
<sequence length="1297" mass="146440">MSSKRVYLLRHGQAEHNVADDYSIHDAVLTPLGRQQCLDFAQANPDFQNVPDVILTSPFRRTLSTTLLAVPKTFQRLLPQGKILLLPQLQETHDYPCDTGSDREVLEQIEEFKNRGFDWSPLADDWNKNQGFYAPTPEALAARARWVRRFVRDRPETDILLIGHGGIFREIDGRMRSSDSEVKASLSRWGNVECRVYTFKSDDDDDAVLVPVEEPLLIHSVSKPIDSHVEIEFNWNIIIYDNSSSLSDPRQVQIQATSFRPVKQIGIPAAMDEAMTQEQANSLGENGGSETVSLPSQITSLIEACAHTGSSREAIELKLNEIVLQTDRVDVVSREGLDSSISDLSSLSAIFNLYFENTQDPWYILQGIRCQTRVIALLPSDYEERTEQLYNLGASYHKLSKRLGSLDDTNRSIEYLNQVVSLTPDAHPEASYRLTTLATAYSSRFRLAGEEQDLNEAINFHTRAVTLARGEDAIIVSLNNISTEYTTRYQTTGNVEDLDLSINHMEQAIQLASDDYPHLTSLLGNIGHSHLLRFQNTRNPEHLRKSASSFSRALALTPSGDPNIPRILDNLGSLYGVQFDHLGRQEDLTMSIEYHTQAISMMPEDHPYIYPMIANLATAHKRRFESTGEVNAINQAISYQDRLILATSPDNPDMHRKLNILGDSYLERFNRLGDIDDINQAIKYLHQAVKSTPKHHFQLLPHMSRLGSAYRTRFEHFGQLSDLNASLEWLQKVISATHTGDPKMPSYLDQIGNIYMTRFEHGGEPKDVATALNYLRQAVSLTPKDLPEYKRFNDLGYAYSVNFECFGKIEDIDKSIELLDQGLALIPQGHPDISTSLNNLGKSYALRFERLKRSEDNKKAISLLSRALDFIPQDSPELRGQLNNLSASYLARFEQLNRQEDIDKAIELLIQAVPLFHDGHPNLPGVLNQLGLSYWTRFNYGNEIKDIDESLPCLERALSLLPVGHRDIPALLNSLCIAHLARFREIRSAHDIDCAQEFITRALSLIPDGHPDVPGLLLNFGQVHQSRFEILGELDSLNNCLDYFKQTAESKEGVPFIRLQAARLWANNTASDCTSERLKAYDVAMNIIPQLVWFGSTIRQRYDEVHMIEDLAVEAAAVAIQAREYALAIEWLEQGRSIVWNQVLQLRTPLDHLHSACLPLAEKLAEVASKLHHTGSRATAGLIYSQAQSPEQIAREHHRLAVEYEDLIRQAREISGLEDFLMPKKAPELMRAAHSGPIVVVNIHKSRCDALIIKPAQHDIVHLPLPKVPYVGMTNMRTKLTKVITIFSIYSAPYGWM</sequence>
<gene>
    <name evidence="1" type="ORF">RDB_LOCUS136224</name>
</gene>
<dbReference type="SUPFAM" id="SSF53254">
    <property type="entry name" value="Phosphoglycerate mutase-like"/>
    <property type="match status" value="1"/>
</dbReference>
<dbReference type="InterPro" id="IPR029033">
    <property type="entry name" value="His_PPase_superfam"/>
</dbReference>
<proteinExistence type="predicted"/>
<dbReference type="EMBL" id="CAJMWS010000449">
    <property type="protein sequence ID" value="CAE6444795.1"/>
    <property type="molecule type" value="Genomic_DNA"/>
</dbReference>
<dbReference type="Gene3D" id="3.40.50.1240">
    <property type="entry name" value="Phosphoglycerate mutase-like"/>
    <property type="match status" value="1"/>
</dbReference>
<dbReference type="PROSITE" id="PS00175">
    <property type="entry name" value="PG_MUTASE"/>
    <property type="match status" value="1"/>
</dbReference>
<dbReference type="GO" id="GO:0003824">
    <property type="term" value="F:catalytic activity"/>
    <property type="evidence" value="ECO:0007669"/>
    <property type="project" value="InterPro"/>
</dbReference>
<dbReference type="PANTHER" id="PTHR19959">
    <property type="entry name" value="KINESIN LIGHT CHAIN"/>
    <property type="match status" value="1"/>
</dbReference>
<comment type="caution">
    <text evidence="1">The sequence shown here is derived from an EMBL/GenBank/DDBJ whole genome shotgun (WGS) entry which is preliminary data.</text>
</comment>